<proteinExistence type="predicted"/>
<evidence type="ECO:0000259" key="3">
    <source>
        <dbReference type="Pfam" id="PF01841"/>
    </source>
</evidence>
<feature type="domain" description="KY-like immunoglobulin-like" evidence="4">
    <location>
        <begin position="220"/>
        <end position="354"/>
    </location>
</feature>
<dbReference type="PANTHER" id="PTHR47020:SF1">
    <property type="entry name" value="HILLARIN"/>
    <property type="match status" value="1"/>
</dbReference>
<keyword evidence="6" id="KW-1185">Reference proteome</keyword>
<evidence type="ECO:0000259" key="4">
    <source>
        <dbReference type="Pfam" id="PF23265"/>
    </source>
</evidence>
<evidence type="ECO:0000256" key="1">
    <source>
        <dbReference type="SAM" id="MobiDB-lite"/>
    </source>
</evidence>
<evidence type="ECO:0000256" key="2">
    <source>
        <dbReference type="SAM" id="Phobius"/>
    </source>
</evidence>
<feature type="domain" description="Transglutaminase-like" evidence="3">
    <location>
        <begin position="72"/>
        <end position="170"/>
    </location>
</feature>
<feature type="non-terminal residue" evidence="5">
    <location>
        <position position="369"/>
    </location>
</feature>
<reference evidence="5" key="2">
    <citation type="submission" date="2020-11" db="EMBL/GenBank/DDBJ databases">
        <authorList>
            <person name="McCartney M.A."/>
            <person name="Auch B."/>
            <person name="Kono T."/>
            <person name="Mallez S."/>
            <person name="Becker A."/>
            <person name="Gohl D.M."/>
            <person name="Silverstein K.A.T."/>
            <person name="Koren S."/>
            <person name="Bechman K.B."/>
            <person name="Herman A."/>
            <person name="Abrahante J.E."/>
            <person name="Garbe J."/>
        </authorList>
    </citation>
    <scope>NUCLEOTIDE SEQUENCE</scope>
    <source>
        <strain evidence="5">Duluth1</strain>
        <tissue evidence="5">Whole animal</tissue>
    </source>
</reference>
<sequence>MEAPDTFHPINILKTTRGFPPPIRLGYTKTDLYGDLTHLNSIDEHAIQVAAHNHTCFKDLLWHLVYSRNFFSDLDKARVIFKWMTTKNLQTLQFDKYPPGSAEELFKFLQKKETTYAKVFAVICGYASLYCVVLTGYAKGKEFRPGDSFQGESNHSWNAVYIDDNWHLVDTKWAAMMRCNNNSTVSVEDDFYFLTDPEQFIYSHWPHQTEWQFLPRKYSLSEFEELPFVKPFYFKTGVQLGWTEKPIIRSAHGVVTWTLKNPKPLKFGYKVTLDNTNNNNNSLRNKCPDLKTCMYQESKVDETKFVFRAPRVGLYTVKIYAKSLEPSDANKNLTEIVEYLVEVREPAPDAAPLPPCSDTVWGPGDKSRK</sequence>
<dbReference type="InterPro" id="IPR038765">
    <property type="entry name" value="Papain-like_cys_pep_sf"/>
</dbReference>
<evidence type="ECO:0000313" key="6">
    <source>
        <dbReference type="Proteomes" id="UP000828390"/>
    </source>
</evidence>
<reference evidence="5" key="1">
    <citation type="journal article" date="2019" name="bioRxiv">
        <title>The Genome of the Zebra Mussel, Dreissena polymorpha: A Resource for Invasive Species Research.</title>
        <authorList>
            <person name="McCartney M.A."/>
            <person name="Auch B."/>
            <person name="Kono T."/>
            <person name="Mallez S."/>
            <person name="Zhang Y."/>
            <person name="Obille A."/>
            <person name="Becker A."/>
            <person name="Abrahante J.E."/>
            <person name="Garbe J."/>
            <person name="Badalamenti J.P."/>
            <person name="Herman A."/>
            <person name="Mangelson H."/>
            <person name="Liachko I."/>
            <person name="Sullivan S."/>
            <person name="Sone E.D."/>
            <person name="Koren S."/>
            <person name="Silverstein K.A.T."/>
            <person name="Beckman K.B."/>
            <person name="Gohl D.M."/>
        </authorList>
    </citation>
    <scope>NUCLEOTIDE SEQUENCE</scope>
    <source>
        <strain evidence="5">Duluth1</strain>
        <tissue evidence="5">Whole animal</tissue>
    </source>
</reference>
<gene>
    <name evidence="5" type="ORF">DPMN_106178</name>
</gene>
<name>A0A9D4K4H7_DREPO</name>
<dbReference type="Pfam" id="PF23265">
    <property type="entry name" value="Ig-like_KY"/>
    <property type="match status" value="1"/>
</dbReference>
<keyword evidence="2" id="KW-0812">Transmembrane</keyword>
<feature type="transmembrane region" description="Helical" evidence="2">
    <location>
        <begin position="116"/>
        <end position="138"/>
    </location>
</feature>
<dbReference type="PANTHER" id="PTHR47020">
    <property type="entry name" value="HILLARIN"/>
    <property type="match status" value="1"/>
</dbReference>
<comment type="caution">
    <text evidence="5">The sequence shown here is derived from an EMBL/GenBank/DDBJ whole genome shotgun (WGS) entry which is preliminary data.</text>
</comment>
<evidence type="ECO:0000313" key="5">
    <source>
        <dbReference type="EMBL" id="KAH3832882.1"/>
    </source>
</evidence>
<organism evidence="5 6">
    <name type="scientific">Dreissena polymorpha</name>
    <name type="common">Zebra mussel</name>
    <name type="synonym">Mytilus polymorpha</name>
    <dbReference type="NCBI Taxonomy" id="45954"/>
    <lineage>
        <taxon>Eukaryota</taxon>
        <taxon>Metazoa</taxon>
        <taxon>Spiralia</taxon>
        <taxon>Lophotrochozoa</taxon>
        <taxon>Mollusca</taxon>
        <taxon>Bivalvia</taxon>
        <taxon>Autobranchia</taxon>
        <taxon>Heteroconchia</taxon>
        <taxon>Euheterodonta</taxon>
        <taxon>Imparidentia</taxon>
        <taxon>Neoheterodontei</taxon>
        <taxon>Myida</taxon>
        <taxon>Dreissenoidea</taxon>
        <taxon>Dreissenidae</taxon>
        <taxon>Dreissena</taxon>
    </lineage>
</organism>
<dbReference type="InterPro" id="IPR056564">
    <property type="entry name" value="Ig-like_KY"/>
</dbReference>
<dbReference type="Gene3D" id="3.10.620.30">
    <property type="match status" value="1"/>
</dbReference>
<keyword evidence="2" id="KW-1133">Transmembrane helix</keyword>
<dbReference type="Pfam" id="PF01841">
    <property type="entry name" value="Transglut_core"/>
    <property type="match status" value="1"/>
</dbReference>
<feature type="region of interest" description="Disordered" evidence="1">
    <location>
        <begin position="347"/>
        <end position="369"/>
    </location>
</feature>
<dbReference type="EMBL" id="JAIWYP010000004">
    <property type="protein sequence ID" value="KAH3832882.1"/>
    <property type="molecule type" value="Genomic_DNA"/>
</dbReference>
<evidence type="ECO:0008006" key="7">
    <source>
        <dbReference type="Google" id="ProtNLM"/>
    </source>
</evidence>
<protein>
    <recommendedName>
        <fullName evidence="7">Kyphoscoliosis peptidase</fullName>
    </recommendedName>
</protein>
<dbReference type="InterPro" id="IPR053041">
    <property type="entry name" value="Transglut-like_Superfamily_Mod"/>
</dbReference>
<dbReference type="Proteomes" id="UP000828390">
    <property type="component" value="Unassembled WGS sequence"/>
</dbReference>
<dbReference type="AlphaFoldDB" id="A0A9D4K4H7"/>
<keyword evidence="2" id="KW-0472">Membrane</keyword>
<dbReference type="InterPro" id="IPR002931">
    <property type="entry name" value="Transglutaminase-like"/>
</dbReference>
<accession>A0A9D4K4H7</accession>
<dbReference type="SUPFAM" id="SSF54001">
    <property type="entry name" value="Cysteine proteinases"/>
    <property type="match status" value="1"/>
</dbReference>